<keyword evidence="7 11" id="KW-0378">Hydrolase</keyword>
<keyword evidence="5 11" id="KW-0645">Protease</keyword>
<dbReference type="Pfam" id="PF09286">
    <property type="entry name" value="Pro-kuma_activ"/>
    <property type="match status" value="1"/>
</dbReference>
<keyword evidence="6 11" id="KW-0479">Metal-binding</keyword>
<dbReference type="Gene3D" id="3.40.50.200">
    <property type="entry name" value="Peptidase S8/S53 domain"/>
    <property type="match status" value="1"/>
</dbReference>
<dbReference type="InterPro" id="IPR030400">
    <property type="entry name" value="Sedolisin_dom"/>
</dbReference>
<dbReference type="PANTHER" id="PTHR14218">
    <property type="entry name" value="PROTEASE S8 TRIPEPTIDYL PEPTIDASE I CLN2"/>
    <property type="match status" value="1"/>
</dbReference>
<dbReference type="Pfam" id="PF00082">
    <property type="entry name" value="Peptidase_S8"/>
    <property type="match status" value="1"/>
</dbReference>
<reference evidence="14" key="1">
    <citation type="submission" date="2023-03" db="EMBL/GenBank/DDBJ databases">
        <title>Massive genome expansion in bonnet fungi (Mycena s.s.) driven by repeated elements and novel gene families across ecological guilds.</title>
        <authorList>
            <consortium name="Lawrence Berkeley National Laboratory"/>
            <person name="Harder C.B."/>
            <person name="Miyauchi S."/>
            <person name="Viragh M."/>
            <person name="Kuo A."/>
            <person name="Thoen E."/>
            <person name="Andreopoulos B."/>
            <person name="Lu D."/>
            <person name="Skrede I."/>
            <person name="Drula E."/>
            <person name="Henrissat B."/>
            <person name="Morin E."/>
            <person name="Kohler A."/>
            <person name="Barry K."/>
            <person name="LaButti K."/>
            <person name="Morin E."/>
            <person name="Salamov A."/>
            <person name="Lipzen A."/>
            <person name="Mereny Z."/>
            <person name="Hegedus B."/>
            <person name="Baldrian P."/>
            <person name="Stursova M."/>
            <person name="Weitz H."/>
            <person name="Taylor A."/>
            <person name="Grigoriev I.V."/>
            <person name="Nagy L.G."/>
            <person name="Martin F."/>
            <person name="Kauserud H."/>
        </authorList>
    </citation>
    <scope>NUCLEOTIDE SEQUENCE</scope>
    <source>
        <strain evidence="14">CBHHK002</strain>
    </source>
</reference>
<dbReference type="SUPFAM" id="SSF52743">
    <property type="entry name" value="Subtilisin-like"/>
    <property type="match status" value="1"/>
</dbReference>
<evidence type="ECO:0000256" key="4">
    <source>
        <dbReference type="ARBA" id="ARBA00012462"/>
    </source>
</evidence>
<evidence type="ECO:0000259" key="13">
    <source>
        <dbReference type="PROSITE" id="PS51695"/>
    </source>
</evidence>
<protein>
    <recommendedName>
        <fullName evidence="4">tripeptidyl-peptidase II</fullName>
        <ecNumber evidence="4">3.4.14.10</ecNumber>
    </recommendedName>
</protein>
<evidence type="ECO:0000256" key="8">
    <source>
        <dbReference type="ARBA" id="ARBA00022825"/>
    </source>
</evidence>
<evidence type="ECO:0000256" key="7">
    <source>
        <dbReference type="ARBA" id="ARBA00022801"/>
    </source>
</evidence>
<comment type="caution">
    <text evidence="14">The sequence shown here is derived from an EMBL/GenBank/DDBJ whole genome shotgun (WGS) entry which is preliminary data.</text>
</comment>
<accession>A0AAD6ZB15</accession>
<dbReference type="PANTHER" id="PTHR14218:SF19">
    <property type="entry name" value="SERINE PROTEASE AORO, PUTATIVE (AFU_ORTHOLOGUE AFUA_6G10250)-RELATED"/>
    <property type="match status" value="1"/>
</dbReference>
<evidence type="ECO:0000256" key="2">
    <source>
        <dbReference type="ARBA" id="ARBA00002451"/>
    </source>
</evidence>
<dbReference type="EMBL" id="JARIHO010000066">
    <property type="protein sequence ID" value="KAJ7314545.1"/>
    <property type="molecule type" value="Genomic_DNA"/>
</dbReference>
<evidence type="ECO:0000256" key="10">
    <source>
        <dbReference type="ARBA" id="ARBA00023145"/>
    </source>
</evidence>
<dbReference type="CDD" id="cd11377">
    <property type="entry name" value="Pro-peptidase_S53"/>
    <property type="match status" value="1"/>
</dbReference>
<evidence type="ECO:0000256" key="5">
    <source>
        <dbReference type="ARBA" id="ARBA00022670"/>
    </source>
</evidence>
<dbReference type="InterPro" id="IPR036852">
    <property type="entry name" value="Peptidase_S8/S53_dom_sf"/>
</dbReference>
<keyword evidence="10" id="KW-0865">Zymogen</keyword>
<comment type="subcellular location">
    <subcellularLocation>
        <location evidence="3">Secreted</location>
        <location evidence="3">Extracellular space</location>
    </subcellularLocation>
</comment>
<feature type="active site" description="Charge relay system" evidence="11">
    <location>
        <position position="317"/>
    </location>
</feature>
<name>A0AAD6ZB15_9AGAR</name>
<evidence type="ECO:0000256" key="6">
    <source>
        <dbReference type="ARBA" id="ARBA00022723"/>
    </source>
</evidence>
<dbReference type="GO" id="GO:0008240">
    <property type="term" value="F:tripeptidyl-peptidase activity"/>
    <property type="evidence" value="ECO:0007669"/>
    <property type="project" value="UniProtKB-EC"/>
</dbReference>
<dbReference type="EC" id="3.4.14.10" evidence="4"/>
<feature type="binding site" evidence="11">
    <location>
        <position position="629"/>
    </location>
    <ligand>
        <name>Ca(2+)</name>
        <dbReference type="ChEBI" id="CHEBI:29108"/>
    </ligand>
</feature>
<comment type="catalytic activity">
    <reaction evidence="1">
        <text>Release of an N-terminal tripeptide from a polypeptide.</text>
        <dbReference type="EC" id="3.4.14.10"/>
    </reaction>
</comment>
<feature type="signal peptide" evidence="12">
    <location>
        <begin position="1"/>
        <end position="20"/>
    </location>
</feature>
<comment type="cofactor">
    <cofactor evidence="11">
        <name>Ca(2+)</name>
        <dbReference type="ChEBI" id="CHEBI:29108"/>
    </cofactor>
    <text evidence="11">Binds 1 Ca(2+) ion per subunit.</text>
</comment>
<evidence type="ECO:0000313" key="15">
    <source>
        <dbReference type="Proteomes" id="UP001218218"/>
    </source>
</evidence>
<dbReference type="InterPro" id="IPR015366">
    <property type="entry name" value="S53_propep"/>
</dbReference>
<evidence type="ECO:0000256" key="9">
    <source>
        <dbReference type="ARBA" id="ARBA00022837"/>
    </source>
</evidence>
<proteinExistence type="predicted"/>
<feature type="binding site" evidence="11">
    <location>
        <position position="630"/>
    </location>
    <ligand>
        <name>Ca(2+)</name>
        <dbReference type="ChEBI" id="CHEBI:29108"/>
    </ligand>
</feature>
<feature type="active site" description="Charge relay system" evidence="11">
    <location>
        <position position="321"/>
    </location>
</feature>
<dbReference type="GO" id="GO:0005576">
    <property type="term" value="C:extracellular region"/>
    <property type="evidence" value="ECO:0007669"/>
    <property type="project" value="UniProtKB-SubCell"/>
</dbReference>
<evidence type="ECO:0000256" key="1">
    <source>
        <dbReference type="ARBA" id="ARBA00001910"/>
    </source>
</evidence>
<dbReference type="SUPFAM" id="SSF54897">
    <property type="entry name" value="Protease propeptides/inhibitors"/>
    <property type="match status" value="1"/>
</dbReference>
<feature type="binding site" evidence="11">
    <location>
        <position position="648"/>
    </location>
    <ligand>
        <name>Ca(2+)</name>
        <dbReference type="ChEBI" id="CHEBI:29108"/>
    </ligand>
</feature>
<evidence type="ECO:0000313" key="14">
    <source>
        <dbReference type="EMBL" id="KAJ7314545.1"/>
    </source>
</evidence>
<keyword evidence="12" id="KW-0732">Signal</keyword>
<feature type="chain" id="PRO_5041915747" description="tripeptidyl-peptidase II" evidence="12">
    <location>
        <begin position="21"/>
        <end position="671"/>
    </location>
</feature>
<dbReference type="SMART" id="SM00944">
    <property type="entry name" value="Pro-kuma_activ"/>
    <property type="match status" value="1"/>
</dbReference>
<keyword evidence="9 11" id="KW-0106">Calcium</keyword>
<dbReference type="AlphaFoldDB" id="A0AAD6ZB15"/>
<evidence type="ECO:0000256" key="3">
    <source>
        <dbReference type="ARBA" id="ARBA00004239"/>
    </source>
</evidence>
<organism evidence="14 15">
    <name type="scientific">Mycena albidolilacea</name>
    <dbReference type="NCBI Taxonomy" id="1033008"/>
    <lineage>
        <taxon>Eukaryota</taxon>
        <taxon>Fungi</taxon>
        <taxon>Dikarya</taxon>
        <taxon>Basidiomycota</taxon>
        <taxon>Agaricomycotina</taxon>
        <taxon>Agaricomycetes</taxon>
        <taxon>Agaricomycetidae</taxon>
        <taxon>Agaricales</taxon>
        <taxon>Marasmiineae</taxon>
        <taxon>Mycenaceae</taxon>
        <taxon>Mycena</taxon>
    </lineage>
</organism>
<comment type="function">
    <text evidence="2">Secreted tripeptidyl-peptidase which degrades proteins at acidic pHs and is involved in virulence.</text>
</comment>
<keyword evidence="8 11" id="KW-0720">Serine protease</keyword>
<dbReference type="InterPro" id="IPR050819">
    <property type="entry name" value="Tripeptidyl-peptidase_I"/>
</dbReference>
<dbReference type="Proteomes" id="UP001218218">
    <property type="component" value="Unassembled WGS sequence"/>
</dbReference>
<evidence type="ECO:0000256" key="11">
    <source>
        <dbReference type="PROSITE-ProRule" id="PRU01032"/>
    </source>
</evidence>
<gene>
    <name evidence="14" type="ORF">DFH08DRAFT_821206</name>
</gene>
<evidence type="ECO:0000256" key="12">
    <source>
        <dbReference type="SAM" id="SignalP"/>
    </source>
</evidence>
<feature type="domain" description="Peptidase S53" evidence="13">
    <location>
        <begin position="228"/>
        <end position="670"/>
    </location>
</feature>
<sequence>MLFWRVFLAGLSVFSICVKAHHVLHERRETPSPCWGKRDRVPPDHCLSMTIALAQNNLNHGHDRLMEISHPDSPKYGQHLTPAEIVEIFAPPSEIIAVVLEWLHSSGVSPERITISNDKTRMKINSFASEAEELLRTQYHIYEHWDTGWVNVACEEYHLPAHIHPHIDFVTPGIALTGSGRARSGEATPSRLDQRGVKLFPGPIQIIANLTHAITNIIAAPLKVCDKYVTPTCIKMLYNIPDNVLANGNLPEVNANDSLVLFEFSDFFSEASLEQFFLTFCNRPFQNPSIPVTTKPEFKSIDSAYIPKINCPSSGTESALDLQVSYPIVYPQEVIIYQSDKNAYYQGLDTGSWSTYGFLNEVLDAIDAEYYNSTGTLEEDKKNDPQYPHIPGPGLFLYDGMIYYSNHTDAGTVKRPSVLSISYGEEEDITHLPESYQRRQCDEFMKLGMLGTSVIVASGDSGVAARGGCLDNGRVFNPDYPANCPYVTSVGATTLASKALDSEVAVKRFGSGGGFLNIYPIPEYQAAAVASYSTNHKPSYPSYDDPKNRMSSTGIFHENSRGYPDMSALGDNIVIFADGTPQTVGGTSASAPIFAAILIRINEERLRVGNRTVGFVNPIFYKNPSAFQDITEGTNPGCGTEGFNATKGWDPVTGLGSPDYEKLLKVFMALP</sequence>
<dbReference type="GO" id="GO:0046872">
    <property type="term" value="F:metal ion binding"/>
    <property type="evidence" value="ECO:0007669"/>
    <property type="project" value="UniProtKB-UniRule"/>
</dbReference>
<dbReference type="GO" id="GO:0006508">
    <property type="term" value="P:proteolysis"/>
    <property type="evidence" value="ECO:0007669"/>
    <property type="project" value="UniProtKB-KW"/>
</dbReference>
<dbReference type="CDD" id="cd04056">
    <property type="entry name" value="Peptidases_S53"/>
    <property type="match status" value="1"/>
</dbReference>
<keyword evidence="15" id="KW-1185">Reference proteome</keyword>
<dbReference type="PROSITE" id="PS51695">
    <property type="entry name" value="SEDOLISIN"/>
    <property type="match status" value="1"/>
</dbReference>
<dbReference type="GO" id="GO:0004252">
    <property type="term" value="F:serine-type endopeptidase activity"/>
    <property type="evidence" value="ECO:0007669"/>
    <property type="project" value="UniProtKB-UniRule"/>
</dbReference>
<dbReference type="InterPro" id="IPR000209">
    <property type="entry name" value="Peptidase_S8/S53_dom"/>
</dbReference>
<feature type="active site" description="Charge relay system" evidence="11">
    <location>
        <position position="588"/>
    </location>
</feature>
<feature type="binding site" evidence="11">
    <location>
        <position position="650"/>
    </location>
    <ligand>
        <name>Ca(2+)</name>
        <dbReference type="ChEBI" id="CHEBI:29108"/>
    </ligand>
</feature>